<protein>
    <recommendedName>
        <fullName evidence="6">RING-type domain-containing protein</fullName>
    </recommendedName>
</protein>
<keyword evidence="5" id="KW-0175">Coiled coil</keyword>
<sequence>MGPLPARCRPPSSTMIVLHPNSVCDVCLEGYGGPNVPHAIACGHIFCLRCLRSLTRQSCPLCRTAFQYDDVRKLHIDKCSRPSTPLHHSSAPGSPDSGYNEFPTPARDFQTQITHIVFDGAKATEVRDFLDEVRRWLSRQPSDEHADLRAAYLLLFKYTDLQYKVKEEKATIIDLRAESEELKEKIRSGEEKYQDLAQKRVSEMEKAMSVERNLRDSYDRMDKEWRE</sequence>
<dbReference type="Proteomes" id="UP000008370">
    <property type="component" value="Unassembled WGS sequence"/>
</dbReference>
<dbReference type="HOGENOM" id="CLU_093946_1_0_1"/>
<keyword evidence="1" id="KW-0479">Metal-binding</keyword>
<evidence type="ECO:0000259" key="6">
    <source>
        <dbReference type="PROSITE" id="PS50089"/>
    </source>
</evidence>
<dbReference type="Pfam" id="PF14634">
    <property type="entry name" value="zf-RING_5"/>
    <property type="match status" value="1"/>
</dbReference>
<dbReference type="InterPro" id="IPR001841">
    <property type="entry name" value="Znf_RING"/>
</dbReference>
<accession>K5WS58</accession>
<evidence type="ECO:0000313" key="7">
    <source>
        <dbReference type="EMBL" id="EKM53232.1"/>
    </source>
</evidence>
<evidence type="ECO:0000256" key="2">
    <source>
        <dbReference type="ARBA" id="ARBA00022771"/>
    </source>
</evidence>
<evidence type="ECO:0000256" key="1">
    <source>
        <dbReference type="ARBA" id="ARBA00022723"/>
    </source>
</evidence>
<dbReference type="GO" id="GO:0008270">
    <property type="term" value="F:zinc ion binding"/>
    <property type="evidence" value="ECO:0007669"/>
    <property type="project" value="UniProtKB-KW"/>
</dbReference>
<dbReference type="EMBL" id="JH930474">
    <property type="protein sequence ID" value="EKM53232.1"/>
    <property type="molecule type" value="Genomic_DNA"/>
</dbReference>
<dbReference type="InterPro" id="IPR017907">
    <property type="entry name" value="Znf_RING_CS"/>
</dbReference>
<dbReference type="KEGG" id="pco:PHACADRAFT_175627"/>
<dbReference type="PROSITE" id="PS00518">
    <property type="entry name" value="ZF_RING_1"/>
    <property type="match status" value="1"/>
</dbReference>
<evidence type="ECO:0000313" key="8">
    <source>
        <dbReference type="Proteomes" id="UP000008370"/>
    </source>
</evidence>
<organism evidence="7 8">
    <name type="scientific">Phanerochaete carnosa (strain HHB-10118-sp)</name>
    <name type="common">White-rot fungus</name>
    <name type="synonym">Peniophora carnosa</name>
    <dbReference type="NCBI Taxonomy" id="650164"/>
    <lineage>
        <taxon>Eukaryota</taxon>
        <taxon>Fungi</taxon>
        <taxon>Dikarya</taxon>
        <taxon>Basidiomycota</taxon>
        <taxon>Agaricomycotina</taxon>
        <taxon>Agaricomycetes</taxon>
        <taxon>Polyporales</taxon>
        <taxon>Phanerochaetaceae</taxon>
        <taxon>Phanerochaete</taxon>
    </lineage>
</organism>
<dbReference type="OrthoDB" id="6105938at2759"/>
<dbReference type="AlphaFoldDB" id="K5WS58"/>
<feature type="domain" description="RING-type" evidence="6">
    <location>
        <begin position="24"/>
        <end position="63"/>
    </location>
</feature>
<dbReference type="InParanoid" id="K5WS58"/>
<name>K5WS58_PHACS</name>
<feature type="coiled-coil region" evidence="5">
    <location>
        <begin position="165"/>
        <end position="199"/>
    </location>
</feature>
<evidence type="ECO:0000256" key="5">
    <source>
        <dbReference type="SAM" id="Coils"/>
    </source>
</evidence>
<keyword evidence="8" id="KW-1185">Reference proteome</keyword>
<dbReference type="RefSeq" id="XP_007397925.1">
    <property type="nucleotide sequence ID" value="XM_007397863.1"/>
</dbReference>
<evidence type="ECO:0000256" key="3">
    <source>
        <dbReference type="ARBA" id="ARBA00022833"/>
    </source>
</evidence>
<dbReference type="PROSITE" id="PS50089">
    <property type="entry name" value="ZF_RING_2"/>
    <property type="match status" value="1"/>
</dbReference>
<dbReference type="SMART" id="SM00184">
    <property type="entry name" value="RING"/>
    <property type="match status" value="1"/>
</dbReference>
<dbReference type="InterPro" id="IPR013083">
    <property type="entry name" value="Znf_RING/FYVE/PHD"/>
</dbReference>
<reference evidence="7 8" key="1">
    <citation type="journal article" date="2012" name="BMC Genomics">
        <title>Comparative genomics of the white-rot fungi, Phanerochaete carnosa and P. chrysosporium, to elucidate the genetic basis of the distinct wood types they colonize.</title>
        <authorList>
            <person name="Suzuki H."/>
            <person name="MacDonald J."/>
            <person name="Syed K."/>
            <person name="Salamov A."/>
            <person name="Hori C."/>
            <person name="Aerts A."/>
            <person name="Henrissat B."/>
            <person name="Wiebenga A."/>
            <person name="vanKuyk P.A."/>
            <person name="Barry K."/>
            <person name="Lindquist E."/>
            <person name="LaButti K."/>
            <person name="Lapidus A."/>
            <person name="Lucas S."/>
            <person name="Coutinho P."/>
            <person name="Gong Y."/>
            <person name="Samejima M."/>
            <person name="Mahadevan R."/>
            <person name="Abou-Zaid M."/>
            <person name="de Vries R.P."/>
            <person name="Igarashi K."/>
            <person name="Yadav J.S."/>
            <person name="Grigoriev I.V."/>
            <person name="Master E.R."/>
        </authorList>
    </citation>
    <scope>NUCLEOTIDE SEQUENCE [LARGE SCALE GENOMIC DNA]</scope>
    <source>
        <strain evidence="7 8">HHB-10118-sp</strain>
    </source>
</reference>
<dbReference type="GeneID" id="18909726"/>
<proteinExistence type="predicted"/>
<dbReference type="SUPFAM" id="SSF57850">
    <property type="entry name" value="RING/U-box"/>
    <property type="match status" value="1"/>
</dbReference>
<gene>
    <name evidence="7" type="ORF">PHACADRAFT_175627</name>
</gene>
<keyword evidence="2 4" id="KW-0863">Zinc-finger</keyword>
<dbReference type="Gene3D" id="3.30.40.10">
    <property type="entry name" value="Zinc/RING finger domain, C3HC4 (zinc finger)"/>
    <property type="match status" value="1"/>
</dbReference>
<keyword evidence="3" id="KW-0862">Zinc</keyword>
<dbReference type="STRING" id="650164.K5WS58"/>
<evidence type="ECO:0000256" key="4">
    <source>
        <dbReference type="PROSITE-ProRule" id="PRU00175"/>
    </source>
</evidence>